<dbReference type="SUPFAM" id="SSF51905">
    <property type="entry name" value="FAD/NAD(P)-binding domain"/>
    <property type="match status" value="1"/>
</dbReference>
<reference evidence="6 7" key="1">
    <citation type="submission" date="2016-10" db="EMBL/GenBank/DDBJ databases">
        <authorList>
            <person name="de Groot N.N."/>
        </authorList>
    </citation>
    <scope>NUCLEOTIDE SEQUENCE [LARGE SCALE GENOMIC DNA]</scope>
    <source>
        <strain evidence="6 7">DSM 22489</strain>
    </source>
</reference>
<proteinExistence type="predicted"/>
<protein>
    <submittedName>
        <fullName evidence="6">2-polyprenyl-6-methoxyphenol hydroxylase</fullName>
    </submittedName>
</protein>
<dbReference type="GO" id="GO:0071949">
    <property type="term" value="F:FAD binding"/>
    <property type="evidence" value="ECO:0007669"/>
    <property type="project" value="InterPro"/>
</dbReference>
<dbReference type="PRINTS" id="PR00420">
    <property type="entry name" value="RNGMNOXGNASE"/>
</dbReference>
<gene>
    <name evidence="6" type="ORF">SAMN05421819_0062</name>
</gene>
<dbReference type="InterPro" id="IPR036188">
    <property type="entry name" value="FAD/NAD-bd_sf"/>
</dbReference>
<keyword evidence="2" id="KW-0274">FAD</keyword>
<dbReference type="Pfam" id="PF01494">
    <property type="entry name" value="FAD_binding_3"/>
    <property type="match status" value="2"/>
</dbReference>
<dbReference type="Proteomes" id="UP000236728">
    <property type="component" value="Unassembled WGS sequence"/>
</dbReference>
<keyword evidence="7" id="KW-1185">Reference proteome</keyword>
<dbReference type="GO" id="GO:0004497">
    <property type="term" value="F:monooxygenase activity"/>
    <property type="evidence" value="ECO:0007669"/>
    <property type="project" value="UniProtKB-KW"/>
</dbReference>
<evidence type="ECO:0000256" key="2">
    <source>
        <dbReference type="ARBA" id="ARBA00022827"/>
    </source>
</evidence>
<dbReference type="Gene3D" id="3.50.50.60">
    <property type="entry name" value="FAD/NAD(P)-binding domain"/>
    <property type="match status" value="1"/>
</dbReference>
<evidence type="ECO:0000256" key="4">
    <source>
        <dbReference type="ARBA" id="ARBA00023033"/>
    </source>
</evidence>
<feature type="domain" description="FAD-binding" evidence="5">
    <location>
        <begin position="8"/>
        <end position="202"/>
    </location>
</feature>
<keyword evidence="3" id="KW-0560">Oxidoreductase</keyword>
<organism evidence="6 7">
    <name type="scientific">Bryocella elongata</name>
    <dbReference type="NCBI Taxonomy" id="863522"/>
    <lineage>
        <taxon>Bacteria</taxon>
        <taxon>Pseudomonadati</taxon>
        <taxon>Acidobacteriota</taxon>
        <taxon>Terriglobia</taxon>
        <taxon>Terriglobales</taxon>
        <taxon>Acidobacteriaceae</taxon>
        <taxon>Bryocella</taxon>
    </lineage>
</organism>
<evidence type="ECO:0000313" key="6">
    <source>
        <dbReference type="EMBL" id="SEF45124.1"/>
    </source>
</evidence>
<dbReference type="PANTHER" id="PTHR46972">
    <property type="entry name" value="MONOOXYGENASE ASQM-RELATED"/>
    <property type="match status" value="1"/>
</dbReference>
<feature type="domain" description="FAD-binding" evidence="5">
    <location>
        <begin position="294"/>
        <end position="354"/>
    </location>
</feature>
<dbReference type="AlphaFoldDB" id="A0A1H5S448"/>
<accession>A0A1H5S448</accession>
<evidence type="ECO:0000259" key="5">
    <source>
        <dbReference type="Pfam" id="PF01494"/>
    </source>
</evidence>
<keyword evidence="4" id="KW-0503">Monooxygenase</keyword>
<name>A0A1H5S448_9BACT</name>
<dbReference type="InterPro" id="IPR002938">
    <property type="entry name" value="FAD-bd"/>
</dbReference>
<evidence type="ECO:0000256" key="1">
    <source>
        <dbReference type="ARBA" id="ARBA00022630"/>
    </source>
</evidence>
<keyword evidence="1" id="KW-0285">Flavoprotein</keyword>
<evidence type="ECO:0000313" key="7">
    <source>
        <dbReference type="Proteomes" id="UP000236728"/>
    </source>
</evidence>
<sequence length="382" mass="41629">MHMTHDLRIAIVGAGPGGLVLANILDRHGVTATIFESDSSATARAQGGVLDLHAEGGQYAMREAGLWEEFQRIARYDEQDFRVYNCRGELEILQLTKPEDFEVDRSRPETDRPQIRAVLLGGLPEGTVRWERALQKIVQPDPVAPVSLRFRNGVVEEFDLVIGADGTWSRVRPLLSSTTPQYTGVTFFEMLHSNAAAVDPANVALVGKGNMFALGERRAINGHLTASGGVHVYAATMAEEPPARDALVRRDDVLALFSGWSPGLLRLLETAEPVAIPRPLWALPVGHSWEHRAGVTLLGDAAHVMSPFSGEGANLAMRDGADLAHAILRGLQQGADLDQQLRMYEADIQARAAVAAEGAMRGLEEAFSEDAIEHIREMFQAH</sequence>
<dbReference type="EMBL" id="FNVA01000001">
    <property type="protein sequence ID" value="SEF45124.1"/>
    <property type="molecule type" value="Genomic_DNA"/>
</dbReference>
<evidence type="ECO:0000256" key="3">
    <source>
        <dbReference type="ARBA" id="ARBA00023002"/>
    </source>
</evidence>
<dbReference type="PANTHER" id="PTHR46972:SF1">
    <property type="entry name" value="FAD DEPENDENT OXIDOREDUCTASE DOMAIN-CONTAINING PROTEIN"/>
    <property type="match status" value="1"/>
</dbReference>